<dbReference type="Proteomes" id="UP000546162">
    <property type="component" value="Unassembled WGS sequence"/>
</dbReference>
<evidence type="ECO:0000256" key="1">
    <source>
        <dbReference type="SAM" id="MobiDB-lite"/>
    </source>
</evidence>
<dbReference type="AlphaFoldDB" id="A0A7W7H1C6"/>
<feature type="region of interest" description="Disordered" evidence="1">
    <location>
        <begin position="24"/>
        <end position="100"/>
    </location>
</feature>
<evidence type="ECO:0000313" key="2">
    <source>
        <dbReference type="EMBL" id="MBB4742166.1"/>
    </source>
</evidence>
<reference evidence="2 3" key="1">
    <citation type="submission" date="2020-08" db="EMBL/GenBank/DDBJ databases">
        <title>Sequencing the genomes of 1000 actinobacteria strains.</title>
        <authorList>
            <person name="Klenk H.-P."/>
        </authorList>
    </citation>
    <scope>NUCLEOTIDE SEQUENCE [LARGE SCALE GENOMIC DNA]</scope>
    <source>
        <strain evidence="2 3">DSM 45809</strain>
    </source>
</reference>
<name>A0A7W7H1C6_9ACTN</name>
<feature type="compositionally biased region" description="Polar residues" evidence="1">
    <location>
        <begin position="24"/>
        <end position="35"/>
    </location>
</feature>
<organism evidence="2 3">
    <name type="scientific">Actinoplanes octamycinicus</name>
    <dbReference type="NCBI Taxonomy" id="135948"/>
    <lineage>
        <taxon>Bacteria</taxon>
        <taxon>Bacillati</taxon>
        <taxon>Actinomycetota</taxon>
        <taxon>Actinomycetes</taxon>
        <taxon>Micromonosporales</taxon>
        <taxon>Micromonosporaceae</taxon>
        <taxon>Actinoplanes</taxon>
    </lineage>
</organism>
<sequence length="139" mass="14891">MTMIIGSTATASSVTTNNVITIKAATTNTPFTSGPLNRDGDDQDERDANSGPCRGSCRKCPEERAYRSERASEPDKRDGEAGRGGKQRELPEREWRPHAGCRGCGELQHANLLAIASFEMATDPGLSVHFRSDVGPTAG</sequence>
<keyword evidence="3" id="KW-1185">Reference proteome</keyword>
<accession>A0A7W7H1C6</accession>
<dbReference type="EMBL" id="JACHNB010000001">
    <property type="protein sequence ID" value="MBB4742166.1"/>
    <property type="molecule type" value="Genomic_DNA"/>
</dbReference>
<comment type="caution">
    <text evidence="2">The sequence shown here is derived from an EMBL/GenBank/DDBJ whole genome shotgun (WGS) entry which is preliminary data.</text>
</comment>
<dbReference type="RefSeq" id="WP_185042572.1">
    <property type="nucleotide sequence ID" value="NZ_BAABFG010000005.1"/>
</dbReference>
<proteinExistence type="predicted"/>
<gene>
    <name evidence="2" type="ORF">BJY16_005625</name>
</gene>
<evidence type="ECO:0000313" key="3">
    <source>
        <dbReference type="Proteomes" id="UP000546162"/>
    </source>
</evidence>
<protein>
    <submittedName>
        <fullName evidence="2">Uncharacterized protein</fullName>
    </submittedName>
</protein>
<feature type="compositionally biased region" description="Basic and acidic residues" evidence="1">
    <location>
        <begin position="59"/>
        <end position="97"/>
    </location>
</feature>